<evidence type="ECO:0000313" key="3">
    <source>
        <dbReference type="EMBL" id="KAK6358779.1"/>
    </source>
</evidence>
<protein>
    <submittedName>
        <fullName evidence="3">Uncharacterized protein</fullName>
    </submittedName>
</protein>
<dbReference type="AlphaFoldDB" id="A0AAV9VAB2"/>
<dbReference type="EMBL" id="JAVHNS010000004">
    <property type="protein sequence ID" value="KAK6358779.1"/>
    <property type="molecule type" value="Genomic_DNA"/>
</dbReference>
<keyword evidence="4" id="KW-1185">Reference proteome</keyword>
<reference evidence="3 4" key="1">
    <citation type="submission" date="2019-10" db="EMBL/GenBank/DDBJ databases">
        <authorList>
            <person name="Palmer J.M."/>
        </authorList>
    </citation>
    <scope>NUCLEOTIDE SEQUENCE [LARGE SCALE GENOMIC DNA]</scope>
    <source>
        <strain evidence="3 4">TWF730</strain>
    </source>
</reference>
<dbReference type="Proteomes" id="UP001373714">
    <property type="component" value="Unassembled WGS sequence"/>
</dbReference>
<keyword evidence="2" id="KW-0732">Signal</keyword>
<evidence type="ECO:0000313" key="4">
    <source>
        <dbReference type="Proteomes" id="UP001373714"/>
    </source>
</evidence>
<sequence>MWITEVHRWYRPALYIITLLGLARAQHGTVSYDNVVQYALTNTAKLEEIGSLLKNMHSKGQDEYRVGVIEEELNRTDDIGLQTWQEQTAPELEMSADGYEVVHDPSYVVMSRQLSDTLTALEKRIRAGQFDLNGDSDSEDENKPPPGEPYTLRHRGPYFDLIKDEEYHINKLTDLNKLNEKILATTIKVPTNFYKTDLDNRPLVPGNIQTLSIWDALLALMWDTRDKGDGTALELATWIYAIEDDAVAGNVAYYDVAGRYNLYLAVGGLYKIFANIAYQLKDQAKTVFRYVYEKDHYAFAPVWDLTQRMIKLLQYYRDQLMELELLLESLPSLMPAPVRLSIEAPQGSL</sequence>
<organism evidence="3 4">
    <name type="scientific">Orbilia blumenaviensis</name>
    <dbReference type="NCBI Taxonomy" id="1796055"/>
    <lineage>
        <taxon>Eukaryota</taxon>
        <taxon>Fungi</taxon>
        <taxon>Dikarya</taxon>
        <taxon>Ascomycota</taxon>
        <taxon>Pezizomycotina</taxon>
        <taxon>Orbiliomycetes</taxon>
        <taxon>Orbiliales</taxon>
        <taxon>Orbiliaceae</taxon>
        <taxon>Orbilia</taxon>
    </lineage>
</organism>
<gene>
    <name evidence="3" type="ORF">TWF730_008098</name>
</gene>
<proteinExistence type="predicted"/>
<feature type="signal peptide" evidence="2">
    <location>
        <begin position="1"/>
        <end position="25"/>
    </location>
</feature>
<feature type="chain" id="PRO_5043720940" evidence="2">
    <location>
        <begin position="26"/>
        <end position="349"/>
    </location>
</feature>
<accession>A0AAV9VAB2</accession>
<feature type="region of interest" description="Disordered" evidence="1">
    <location>
        <begin position="129"/>
        <end position="154"/>
    </location>
</feature>
<comment type="caution">
    <text evidence="3">The sequence shown here is derived from an EMBL/GenBank/DDBJ whole genome shotgun (WGS) entry which is preliminary data.</text>
</comment>
<evidence type="ECO:0000256" key="2">
    <source>
        <dbReference type="SAM" id="SignalP"/>
    </source>
</evidence>
<name>A0AAV9VAB2_9PEZI</name>
<evidence type="ECO:0000256" key="1">
    <source>
        <dbReference type="SAM" id="MobiDB-lite"/>
    </source>
</evidence>